<sequence length="466" mass="52029">MPIIKRFYITGLLIIIALAGLTSCNDDDAHNPNIDANNWIYDVMKEVYYWTDEIPANVNRGQDPSNFFHQLLSDDDRFSAIVPDYQELKNALSGVSKEAGYEFALARVENSNDVVAIILYVKKDSPADDAGLKRGDVISQINGTTITIDNYRQLISETYNNHSIKYKRYSEESDEYIDKGTLTLNAVVVSENPNFMDTVYAVGSKKIGYYVYNFFSPGTNKTTVYDNEMDQVIANFKSQGIDALILDLRYNSGGAVTSAQNLASLVGSGVNSSKIFYKNQYNDLYQNYFNNQPDGDEALRAHFLDKAENIGNEIGGELYILTGSRTASASELIINGLDPYMHVTIIGDTTVGKNVGSFPIENTKDPNIHYGLLPIVFKIFNSQDYSGYDNGFTPLGENLVNDFRQPMLQLGDIQEPLLARAIELIEGTSVGGRKPRIESKEFTPIMTSIDKKRRTNRLIIEGLKSN</sequence>
<proteinExistence type="predicted"/>
<keyword evidence="1" id="KW-0732">Signal</keyword>
<evidence type="ECO:0000313" key="3">
    <source>
        <dbReference type="EMBL" id="ELR68933.1"/>
    </source>
</evidence>
<dbReference type="AlphaFoldDB" id="L8JL31"/>
<dbReference type="Proteomes" id="UP000011135">
    <property type="component" value="Unassembled WGS sequence"/>
</dbReference>
<feature type="domain" description="PDZ" evidence="2">
    <location>
        <begin position="85"/>
        <end position="170"/>
    </location>
</feature>
<dbReference type="Gene3D" id="2.30.42.10">
    <property type="match status" value="1"/>
</dbReference>
<comment type="caution">
    <text evidence="3">The sequence shown here is derived from an EMBL/GenBank/DDBJ whole genome shotgun (WGS) entry which is preliminary data.</text>
</comment>
<dbReference type="PROSITE" id="PS50106">
    <property type="entry name" value="PDZ"/>
    <property type="match status" value="1"/>
</dbReference>
<dbReference type="GO" id="GO:0030288">
    <property type="term" value="C:outer membrane-bounded periplasmic space"/>
    <property type="evidence" value="ECO:0007669"/>
    <property type="project" value="TreeGrafter"/>
</dbReference>
<dbReference type="OrthoDB" id="7168509at2"/>
<keyword evidence="3" id="KW-0645">Protease</keyword>
<keyword evidence="3" id="KW-0378">Hydrolase</keyword>
<dbReference type="InterPro" id="IPR036034">
    <property type="entry name" value="PDZ_sf"/>
</dbReference>
<dbReference type="SMART" id="SM00228">
    <property type="entry name" value="PDZ"/>
    <property type="match status" value="1"/>
</dbReference>
<dbReference type="PATRIC" id="fig|1237149.3.peg.5006"/>
<dbReference type="GO" id="GO:0004175">
    <property type="term" value="F:endopeptidase activity"/>
    <property type="evidence" value="ECO:0007669"/>
    <property type="project" value="TreeGrafter"/>
</dbReference>
<dbReference type="InterPro" id="IPR041489">
    <property type="entry name" value="PDZ_6"/>
</dbReference>
<evidence type="ECO:0000256" key="1">
    <source>
        <dbReference type="SAM" id="SignalP"/>
    </source>
</evidence>
<dbReference type="InterPro" id="IPR001478">
    <property type="entry name" value="PDZ"/>
</dbReference>
<keyword evidence="4" id="KW-1185">Reference proteome</keyword>
<accession>L8JL31</accession>
<protein>
    <submittedName>
        <fullName evidence="3">Carboxyl-terminal protease</fullName>
    </submittedName>
</protein>
<dbReference type="SUPFAM" id="SSF52096">
    <property type="entry name" value="ClpP/crotonase"/>
    <property type="match status" value="1"/>
</dbReference>
<evidence type="ECO:0000259" key="2">
    <source>
        <dbReference type="PROSITE" id="PS50106"/>
    </source>
</evidence>
<dbReference type="EMBL" id="AMZN01000087">
    <property type="protein sequence ID" value="ELR68933.1"/>
    <property type="molecule type" value="Genomic_DNA"/>
</dbReference>
<dbReference type="GO" id="GO:0008236">
    <property type="term" value="F:serine-type peptidase activity"/>
    <property type="evidence" value="ECO:0007669"/>
    <property type="project" value="InterPro"/>
</dbReference>
<feature type="chain" id="PRO_5003993136" evidence="1">
    <location>
        <begin position="25"/>
        <end position="466"/>
    </location>
</feature>
<dbReference type="CDD" id="cd07561">
    <property type="entry name" value="Peptidase_S41_CPP_like"/>
    <property type="match status" value="1"/>
</dbReference>
<dbReference type="InterPro" id="IPR041613">
    <property type="entry name" value="Pept_S41_N"/>
</dbReference>
<dbReference type="InterPro" id="IPR005151">
    <property type="entry name" value="Tail-specific_protease"/>
</dbReference>
<dbReference type="STRING" id="1237149.C900_05626"/>
<dbReference type="GO" id="GO:0007165">
    <property type="term" value="P:signal transduction"/>
    <property type="evidence" value="ECO:0007669"/>
    <property type="project" value="TreeGrafter"/>
</dbReference>
<dbReference type="InterPro" id="IPR029045">
    <property type="entry name" value="ClpP/crotonase-like_dom_sf"/>
</dbReference>
<dbReference type="Pfam" id="PF03572">
    <property type="entry name" value="Peptidase_S41"/>
    <property type="match status" value="1"/>
</dbReference>
<dbReference type="Pfam" id="PF17820">
    <property type="entry name" value="PDZ_6"/>
    <property type="match status" value="1"/>
</dbReference>
<name>L8JL31_9BACT</name>
<dbReference type="Gene3D" id="3.90.226.10">
    <property type="entry name" value="2-enoyl-CoA Hydratase, Chain A, domain 1"/>
    <property type="match status" value="1"/>
</dbReference>
<dbReference type="Pfam" id="PF18294">
    <property type="entry name" value="Pept_S41_N"/>
    <property type="match status" value="1"/>
</dbReference>
<dbReference type="PANTHER" id="PTHR32060:SF30">
    <property type="entry name" value="CARBOXY-TERMINAL PROCESSING PROTEASE CTPA"/>
    <property type="match status" value="1"/>
</dbReference>
<dbReference type="PROSITE" id="PS51257">
    <property type="entry name" value="PROKAR_LIPOPROTEIN"/>
    <property type="match status" value="1"/>
</dbReference>
<dbReference type="PANTHER" id="PTHR32060">
    <property type="entry name" value="TAIL-SPECIFIC PROTEASE"/>
    <property type="match status" value="1"/>
</dbReference>
<dbReference type="Gene3D" id="3.30.750.170">
    <property type="match status" value="1"/>
</dbReference>
<dbReference type="SUPFAM" id="SSF50156">
    <property type="entry name" value="PDZ domain-like"/>
    <property type="match status" value="1"/>
</dbReference>
<organism evidence="3 4">
    <name type="scientific">Fulvivirga imtechensis AK7</name>
    <dbReference type="NCBI Taxonomy" id="1237149"/>
    <lineage>
        <taxon>Bacteria</taxon>
        <taxon>Pseudomonadati</taxon>
        <taxon>Bacteroidota</taxon>
        <taxon>Cytophagia</taxon>
        <taxon>Cytophagales</taxon>
        <taxon>Fulvivirgaceae</taxon>
        <taxon>Fulvivirga</taxon>
    </lineage>
</organism>
<evidence type="ECO:0000313" key="4">
    <source>
        <dbReference type="Proteomes" id="UP000011135"/>
    </source>
</evidence>
<gene>
    <name evidence="3" type="ORF">C900_05626</name>
</gene>
<dbReference type="GO" id="GO:0006508">
    <property type="term" value="P:proteolysis"/>
    <property type="evidence" value="ECO:0007669"/>
    <property type="project" value="UniProtKB-KW"/>
</dbReference>
<dbReference type="RefSeq" id="WP_009582734.1">
    <property type="nucleotide sequence ID" value="NZ_AMZN01000087.1"/>
</dbReference>
<dbReference type="eggNOG" id="COG0793">
    <property type="taxonomic scope" value="Bacteria"/>
</dbReference>
<feature type="signal peptide" evidence="1">
    <location>
        <begin position="1"/>
        <end position="24"/>
    </location>
</feature>
<reference evidence="3 4" key="1">
    <citation type="submission" date="2012-12" db="EMBL/GenBank/DDBJ databases">
        <title>Genome assembly of Fulvivirga imtechensis AK7.</title>
        <authorList>
            <person name="Nupur N."/>
            <person name="Khatri I."/>
            <person name="Kumar R."/>
            <person name="Subramanian S."/>
            <person name="Pinnaka A."/>
        </authorList>
    </citation>
    <scope>NUCLEOTIDE SEQUENCE [LARGE SCALE GENOMIC DNA]</scope>
    <source>
        <strain evidence="3 4">AK7</strain>
    </source>
</reference>